<dbReference type="PANTHER" id="PTHR33639:SF2">
    <property type="entry name" value="DUF393 DOMAIN-CONTAINING PROTEIN"/>
    <property type="match status" value="1"/>
</dbReference>
<protein>
    <recommendedName>
        <fullName evidence="3">Thiol-disulfide oxidoreductase</fullName>
    </recommendedName>
</protein>
<dbReference type="Proteomes" id="UP001460888">
    <property type="component" value="Unassembled WGS sequence"/>
</dbReference>
<evidence type="ECO:0000313" key="2">
    <source>
        <dbReference type="Proteomes" id="UP001460888"/>
    </source>
</evidence>
<organism evidence="1 2">
    <name type="scientific">Salinisphaera dokdonensis CL-ES53</name>
    <dbReference type="NCBI Taxonomy" id="1304272"/>
    <lineage>
        <taxon>Bacteria</taxon>
        <taxon>Pseudomonadati</taxon>
        <taxon>Pseudomonadota</taxon>
        <taxon>Gammaproteobacteria</taxon>
        <taxon>Salinisphaerales</taxon>
        <taxon>Salinisphaeraceae</taxon>
        <taxon>Salinisphaera</taxon>
    </lineage>
</organism>
<proteinExistence type="predicted"/>
<comment type="caution">
    <text evidence="1">The sequence shown here is derived from an EMBL/GenBank/DDBJ whole genome shotgun (WGS) entry which is preliminary data.</text>
</comment>
<dbReference type="InterPro" id="IPR052927">
    <property type="entry name" value="DCC_oxidoreductase"/>
</dbReference>
<dbReference type="InterPro" id="IPR007263">
    <property type="entry name" value="DCC1-like"/>
</dbReference>
<evidence type="ECO:0000313" key="1">
    <source>
        <dbReference type="EMBL" id="MES1930319.1"/>
    </source>
</evidence>
<accession>A0ABV2B344</accession>
<reference evidence="1 2" key="1">
    <citation type="submission" date="2013-03" db="EMBL/GenBank/DDBJ databases">
        <title>Salinisphaera dokdonensis CL-ES53 Genome Sequencing.</title>
        <authorList>
            <person name="Li C."/>
            <person name="Lai Q."/>
            <person name="Shao Z."/>
        </authorList>
    </citation>
    <scope>NUCLEOTIDE SEQUENCE [LARGE SCALE GENOMIC DNA]</scope>
    <source>
        <strain evidence="1 2">CL-ES53</strain>
    </source>
</reference>
<name>A0ABV2B344_9GAMM</name>
<dbReference type="PANTHER" id="PTHR33639">
    <property type="entry name" value="THIOL-DISULFIDE OXIDOREDUCTASE DCC"/>
    <property type="match status" value="1"/>
</dbReference>
<evidence type="ECO:0008006" key="3">
    <source>
        <dbReference type="Google" id="ProtNLM"/>
    </source>
</evidence>
<sequence>MATGERVILFDGVCKLCNAWTRFIIRHDDEHLFRLASVQSPAGQRILEYFDMPTTTFDTMLYVEGDRAFDRSDAFLRIVVQLGWPWKLLAVARLCPRVVRDWCYDRIARNRYTIFGRYDQCVLPSSDHDRRFLDDTTSGDG</sequence>
<dbReference type="EMBL" id="APND01000004">
    <property type="protein sequence ID" value="MES1930319.1"/>
    <property type="molecule type" value="Genomic_DNA"/>
</dbReference>
<gene>
    <name evidence="1" type="ORF">SADO_13728</name>
</gene>
<dbReference type="Pfam" id="PF04134">
    <property type="entry name" value="DCC1-like"/>
    <property type="match status" value="1"/>
</dbReference>
<keyword evidence="2" id="KW-1185">Reference proteome</keyword>